<feature type="binding site" evidence="15">
    <location>
        <position position="1069"/>
    </location>
    <ligand>
        <name>ATP</name>
        <dbReference type="ChEBI" id="CHEBI:30616"/>
    </ligand>
</feature>
<sequence>MSSNNDFQNEIDQLKESPLSSTFVNLPIDHSLTTIKEHNEGTNDDDGSGVNNPVNDLALKRSLTWPPVQPHCPSQSTSSVRYSTDSSVHVYRSQSLSQRINQSLHQKRESLKFAAKKITSIVIGSKEDIIFRKIPVIPEKTNPLIDSKTNSPFINNSITTSRYTFFNFLPKQLYAQFSKIANIYFLFVAVIQTVPGWSPTGQFTTLIPLSVFLSIAIAHEGFDDYRRHKQDTIENNKECSVLNVYRSNDATSQRLGVWRKTKWRNLRVGDLVNVKAQEWVPADLLLLHSKGEKGICFVETAALDGETNLKQKQALKDTNNTFVSPEALANFQAMVCTENPNQDLYNFDGSIEFPDGKICALSNDQILLRGTILRNTPEIYGLVIFTGEETKLRMNASKNIRTKAPMIQHLVNKVVIIIFVIVIFLSIFCTTMSEIWKKRFWKNAWYNVGITRPLHVSLFAFIILFNTMIPISLYVTMEIIKLVQVYFINKDINMYHVETDTPAEARTSTINEELGQVSYVFSDKTGTLTDNIMLFRKISVGGRAFLHDLDLGDTEKDELSQMSDQRQKSITRKRNRFSYTSIRRHFRNRTLDSLETSENIQMEPLHRRDSTLGNGRFSMIAPTATGPSPLYKRDSISRTTIGSIPKDGDPTIHSTINLLSIIQNKSHTPFGEKARFFLLAIALCHTCVPEIDPITNDIFYQAASPDEFALVNAAKELGYVVMDRSMSSVSLLINNNGPSGLKDPNDATKTHETYQILNVIEFSSKRKRMSVIYRLPNGKICLLCKGADSIILERLINPSEKLGKGKGASSGMREKFNETNLKGNIRVNTSIHRDTAHIITDNITSSPISLNNDGKKYSITIDPEHSSTDSFPINDEKWLYTETLHHIQQFATEGLRTLLYGHRYLEEDEYNEWNELYQEASTAIVDRQKKLEQIAEIIERDLEITGATAIEDKLQDGVPETIEKLRRAGIRIWMLTGDKRETAINIGYSCSLIKNHSITIIIDQCFDLNLTFKQALENINANNERHVVAVVDGATLMVIEQDAVLMEKFVELGILCDSVICCRVSPSQKALVVRNIRMKLLDTVTLAIGDGANDIAMIQEAHVGIGITGKEGLQAARTSDYSIAQFRFLSNLLLVHGRWSYIRVSKFILGTFYKCMCFYLTQGVFQLFTGFSGTSLYEQWTLSFYNTLFSSLPVMVIGLFEKDLNYKTLLGVPELYTQGQRNAAFNIKIFTTWMTDAITHAIIIVMIPFFLHGIIYRYEFRNFGSPQLYELGLVVYTCVVFVVTFKIAYVECHNWTTLTHVTSFLTLFGWFLYQTIYSFAYPVDQATASYDVRGVFQRDGAKSEFWITVILTTFIALIPNILAKVGKNVFNFTDVDKYQAIEKDDEYLQRVIDEGALDTDERFGDNDIQTGKLKKGKKKLYVENYNNPSIDNYSKNSDYSLDGDDEMIIQHHKKYVERQQAQTSIFDTTDVNSSSKSLI</sequence>
<feature type="domain" description="P-type ATPase C-terminal" evidence="20">
    <location>
        <begin position="1116"/>
        <end position="1371"/>
    </location>
</feature>
<evidence type="ECO:0000259" key="20">
    <source>
        <dbReference type="Pfam" id="PF16212"/>
    </source>
</evidence>
<dbReference type="SFLD" id="SFLDG00002">
    <property type="entry name" value="C1.7:_P-type_atpase_like"/>
    <property type="match status" value="1"/>
</dbReference>
<evidence type="ECO:0000256" key="5">
    <source>
        <dbReference type="ARBA" id="ARBA00022723"/>
    </source>
</evidence>
<dbReference type="GO" id="GO:0005524">
    <property type="term" value="F:ATP binding"/>
    <property type="evidence" value="ECO:0007669"/>
    <property type="project" value="UniProtKB-UniRule"/>
</dbReference>
<evidence type="ECO:0000256" key="13">
    <source>
        <dbReference type="ARBA" id="ARBA00049128"/>
    </source>
</evidence>
<feature type="domain" description="P-type ATPase A" evidence="18">
    <location>
        <begin position="248"/>
        <end position="316"/>
    </location>
</feature>
<dbReference type="SFLD" id="SFLDF00027">
    <property type="entry name" value="p-type_atpase"/>
    <property type="match status" value="1"/>
</dbReference>
<dbReference type="PRINTS" id="PR00119">
    <property type="entry name" value="CATATPASE"/>
</dbReference>
<feature type="binding site" evidence="15">
    <location>
        <position position="785"/>
    </location>
    <ligand>
        <name>ATP</name>
        <dbReference type="ChEBI" id="CHEBI:30616"/>
    </ligand>
</feature>
<feature type="transmembrane region" description="Helical" evidence="17">
    <location>
        <begin position="1237"/>
        <end position="1256"/>
    </location>
</feature>
<protein>
    <recommendedName>
        <fullName evidence="17">Phospholipid-transporting ATPase</fullName>
        <ecNumber evidence="17">7.6.2.1</ecNumber>
    </recommendedName>
</protein>
<name>A0A8H3ZXU6_GIGMA</name>
<feature type="active site" description="4-aspartylphosphate intermediate" evidence="14">
    <location>
        <position position="523"/>
    </location>
</feature>
<gene>
    <name evidence="21" type="ORF">F8M41_014277</name>
</gene>
<feature type="binding site" evidence="16">
    <location>
        <position position="525"/>
    </location>
    <ligand>
        <name>Mg(2+)</name>
        <dbReference type="ChEBI" id="CHEBI:18420"/>
    </ligand>
</feature>
<feature type="binding site" evidence="15">
    <location>
        <position position="762"/>
    </location>
    <ligand>
        <name>ATP</name>
        <dbReference type="ChEBI" id="CHEBI:30616"/>
    </ligand>
</feature>
<dbReference type="Gene3D" id="3.40.50.1000">
    <property type="entry name" value="HAD superfamily/HAD-like"/>
    <property type="match status" value="1"/>
</dbReference>
<evidence type="ECO:0000313" key="21">
    <source>
        <dbReference type="EMBL" id="KAF0360780.1"/>
    </source>
</evidence>
<comment type="similarity">
    <text evidence="3 17">Belongs to the cation transport ATPase (P-type) (TC 3.A.3) family. Type IV subfamily.</text>
</comment>
<feature type="transmembrane region" description="Helical" evidence="17">
    <location>
        <begin position="410"/>
        <end position="436"/>
    </location>
</feature>
<dbReference type="InterPro" id="IPR008250">
    <property type="entry name" value="ATPase_P-typ_transduc_dom_A_sf"/>
</dbReference>
<dbReference type="GO" id="GO:0000287">
    <property type="term" value="F:magnesium ion binding"/>
    <property type="evidence" value="ECO:0007669"/>
    <property type="project" value="UniProtKB-UniRule"/>
</dbReference>
<feature type="binding site" evidence="15">
    <location>
        <position position="707"/>
    </location>
    <ligand>
        <name>ATP</name>
        <dbReference type="ChEBI" id="CHEBI:30616"/>
    </ligand>
</feature>
<evidence type="ECO:0000256" key="2">
    <source>
        <dbReference type="ARBA" id="ARBA00004308"/>
    </source>
</evidence>
<keyword evidence="10 17" id="KW-1133">Transmembrane helix</keyword>
<reference evidence="21 22" key="1">
    <citation type="journal article" date="2019" name="Environ. Microbiol.">
        <title>At the nexus of three kingdoms: the genome of the mycorrhizal fungus Gigaspora margarita provides insights into plant, endobacterial and fungal interactions.</title>
        <authorList>
            <person name="Venice F."/>
            <person name="Ghignone S."/>
            <person name="Salvioli di Fossalunga A."/>
            <person name="Amselem J."/>
            <person name="Novero M."/>
            <person name="Xianan X."/>
            <person name="Sedzielewska Toro K."/>
            <person name="Morin E."/>
            <person name="Lipzen A."/>
            <person name="Grigoriev I.V."/>
            <person name="Henrissat B."/>
            <person name="Martin F.M."/>
            <person name="Bonfante P."/>
        </authorList>
    </citation>
    <scope>NUCLEOTIDE SEQUENCE [LARGE SCALE GENOMIC DNA]</scope>
    <source>
        <strain evidence="21 22">BEG34</strain>
    </source>
</reference>
<evidence type="ECO:0000256" key="11">
    <source>
        <dbReference type="ARBA" id="ARBA00023136"/>
    </source>
</evidence>
<feature type="binding site" evidence="16">
    <location>
        <position position="1094"/>
    </location>
    <ligand>
        <name>Mg(2+)</name>
        <dbReference type="ChEBI" id="CHEBI:18420"/>
    </ligand>
</feature>
<dbReference type="InterPro" id="IPR018303">
    <property type="entry name" value="ATPase_P-typ_P_site"/>
</dbReference>
<comment type="cofactor">
    <cofactor evidence="16">
        <name>Mg(2+)</name>
        <dbReference type="ChEBI" id="CHEBI:18420"/>
    </cofactor>
</comment>
<comment type="caution">
    <text evidence="21">The sequence shown here is derived from an EMBL/GenBank/DDBJ whole genome shotgun (WGS) entry which is preliminary data.</text>
</comment>
<feature type="binding site" evidence="16">
    <location>
        <position position="523"/>
    </location>
    <ligand>
        <name>Mg(2+)</name>
        <dbReference type="ChEBI" id="CHEBI:18420"/>
    </ligand>
</feature>
<dbReference type="Pfam" id="PF13246">
    <property type="entry name" value="Cation_ATPase"/>
    <property type="match status" value="1"/>
</dbReference>
<evidence type="ECO:0000256" key="4">
    <source>
        <dbReference type="ARBA" id="ARBA00022692"/>
    </source>
</evidence>
<dbReference type="SUPFAM" id="SSF81653">
    <property type="entry name" value="Calcium ATPase, transduction domain A"/>
    <property type="match status" value="1"/>
</dbReference>
<keyword evidence="9 17" id="KW-1278">Translocase</keyword>
<dbReference type="GO" id="GO:0045332">
    <property type="term" value="P:phospholipid translocation"/>
    <property type="evidence" value="ECO:0007669"/>
    <property type="project" value="TreeGrafter"/>
</dbReference>
<organism evidence="21 22">
    <name type="scientific">Gigaspora margarita</name>
    <dbReference type="NCBI Taxonomy" id="4874"/>
    <lineage>
        <taxon>Eukaryota</taxon>
        <taxon>Fungi</taxon>
        <taxon>Fungi incertae sedis</taxon>
        <taxon>Mucoromycota</taxon>
        <taxon>Glomeromycotina</taxon>
        <taxon>Glomeromycetes</taxon>
        <taxon>Diversisporales</taxon>
        <taxon>Gigasporaceae</taxon>
        <taxon>Gigaspora</taxon>
    </lineage>
</organism>
<dbReference type="GO" id="GO:0140326">
    <property type="term" value="F:ATPase-coupled intramembrane lipid transporter activity"/>
    <property type="evidence" value="ECO:0007669"/>
    <property type="project" value="UniProtKB-EC"/>
</dbReference>
<comment type="subcellular location">
    <subcellularLocation>
        <location evidence="2">Endomembrane system</location>
    </subcellularLocation>
    <subcellularLocation>
        <location evidence="1 17">Membrane</location>
        <topology evidence="1 17">Multi-pass membrane protein</topology>
    </subcellularLocation>
</comment>
<comment type="catalytic activity">
    <reaction evidence="13">
        <text>a 1,2-diacyl-sn-glycero-3-phosphoethanolamine(out) + ATP + H2O = a 1,2-diacyl-sn-glycero-3-phosphoethanolamine(in) + ADP + phosphate + H(+)</text>
        <dbReference type="Rhea" id="RHEA:66132"/>
        <dbReference type="ChEBI" id="CHEBI:15377"/>
        <dbReference type="ChEBI" id="CHEBI:15378"/>
        <dbReference type="ChEBI" id="CHEBI:30616"/>
        <dbReference type="ChEBI" id="CHEBI:43474"/>
        <dbReference type="ChEBI" id="CHEBI:64612"/>
        <dbReference type="ChEBI" id="CHEBI:456216"/>
    </reaction>
    <physiologicalReaction direction="left-to-right" evidence="13">
        <dbReference type="Rhea" id="RHEA:66133"/>
    </physiologicalReaction>
</comment>
<dbReference type="InterPro" id="IPR023214">
    <property type="entry name" value="HAD_sf"/>
</dbReference>
<keyword evidence="4 17" id="KW-0812">Transmembrane</keyword>
<keyword evidence="8 16" id="KW-0460">Magnesium</keyword>
<feature type="binding site" evidence="15">
    <location>
        <position position="1093"/>
    </location>
    <ligand>
        <name>ATP</name>
        <dbReference type="ChEBI" id="CHEBI:30616"/>
    </ligand>
</feature>
<dbReference type="PANTHER" id="PTHR24092">
    <property type="entry name" value="PROBABLE PHOSPHOLIPID-TRANSPORTING ATPASE"/>
    <property type="match status" value="1"/>
</dbReference>
<dbReference type="NCBIfam" id="TIGR01494">
    <property type="entry name" value="ATPase_P-type"/>
    <property type="match status" value="2"/>
</dbReference>
<dbReference type="GO" id="GO:0016887">
    <property type="term" value="F:ATP hydrolysis activity"/>
    <property type="evidence" value="ECO:0007669"/>
    <property type="project" value="InterPro"/>
</dbReference>
<evidence type="ECO:0000256" key="6">
    <source>
        <dbReference type="ARBA" id="ARBA00022741"/>
    </source>
</evidence>
<dbReference type="Pfam" id="PF00122">
    <property type="entry name" value="E1-E2_ATPase"/>
    <property type="match status" value="1"/>
</dbReference>
<evidence type="ECO:0000259" key="18">
    <source>
        <dbReference type="Pfam" id="PF00122"/>
    </source>
</evidence>
<dbReference type="Pfam" id="PF00702">
    <property type="entry name" value="Hydrolase"/>
    <property type="match status" value="1"/>
</dbReference>
<dbReference type="Pfam" id="PF16212">
    <property type="entry name" value="PhoLip_ATPase_C"/>
    <property type="match status" value="1"/>
</dbReference>
<evidence type="ECO:0000313" key="22">
    <source>
        <dbReference type="Proteomes" id="UP000439903"/>
    </source>
</evidence>
<dbReference type="NCBIfam" id="TIGR01652">
    <property type="entry name" value="ATPase-Plipid"/>
    <property type="match status" value="2"/>
</dbReference>
<dbReference type="SUPFAM" id="SSF81665">
    <property type="entry name" value="Calcium ATPase, transmembrane domain M"/>
    <property type="match status" value="1"/>
</dbReference>
<dbReference type="InterPro" id="IPR006539">
    <property type="entry name" value="P-type_ATPase_IV"/>
</dbReference>
<evidence type="ECO:0000256" key="1">
    <source>
        <dbReference type="ARBA" id="ARBA00004141"/>
    </source>
</evidence>
<dbReference type="GO" id="GO:0006892">
    <property type="term" value="P:post-Golgi vesicle-mediated transport"/>
    <property type="evidence" value="ECO:0007669"/>
    <property type="project" value="TreeGrafter"/>
</dbReference>
<evidence type="ECO:0000256" key="10">
    <source>
        <dbReference type="ARBA" id="ARBA00022989"/>
    </source>
</evidence>
<dbReference type="InterPro" id="IPR001757">
    <property type="entry name" value="P_typ_ATPase"/>
</dbReference>
<dbReference type="InterPro" id="IPR059000">
    <property type="entry name" value="ATPase_P-type_domA"/>
</dbReference>
<evidence type="ECO:0000256" key="14">
    <source>
        <dbReference type="PIRSR" id="PIRSR606539-1"/>
    </source>
</evidence>
<keyword evidence="11 17" id="KW-0472">Membrane</keyword>
<dbReference type="InterPro" id="IPR032630">
    <property type="entry name" value="P_typ_ATPase_c"/>
</dbReference>
<keyword evidence="22" id="KW-1185">Reference proteome</keyword>
<keyword evidence="5 16" id="KW-0479">Metal-binding</keyword>
<evidence type="ECO:0000256" key="16">
    <source>
        <dbReference type="PIRSR" id="PIRSR606539-3"/>
    </source>
</evidence>
<dbReference type="GO" id="GO:0005802">
    <property type="term" value="C:trans-Golgi network"/>
    <property type="evidence" value="ECO:0007669"/>
    <property type="project" value="TreeGrafter"/>
</dbReference>
<dbReference type="CDD" id="cd02073">
    <property type="entry name" value="P-type_ATPase_APLT_Dnf-like"/>
    <property type="match status" value="1"/>
</dbReference>
<evidence type="ECO:0000256" key="8">
    <source>
        <dbReference type="ARBA" id="ARBA00022842"/>
    </source>
</evidence>
<keyword evidence="6 15" id="KW-0547">Nucleotide-binding</keyword>
<dbReference type="EMBL" id="WTPW01002913">
    <property type="protein sequence ID" value="KAF0360780.1"/>
    <property type="molecule type" value="Genomic_DNA"/>
</dbReference>
<feature type="binding site" evidence="15">
    <location>
        <position position="524"/>
    </location>
    <ligand>
        <name>ATP</name>
        <dbReference type="ChEBI" id="CHEBI:30616"/>
    </ligand>
</feature>
<dbReference type="InterPro" id="IPR044492">
    <property type="entry name" value="P_typ_ATPase_HD_dom"/>
</dbReference>
<dbReference type="InterPro" id="IPR023298">
    <property type="entry name" value="ATPase_P-typ_TM_dom_sf"/>
</dbReference>
<feature type="transmembrane region" description="Helical" evidence="17">
    <location>
        <begin position="1301"/>
        <end position="1320"/>
    </location>
</feature>
<dbReference type="SFLD" id="SFLDS00003">
    <property type="entry name" value="Haloacid_Dehalogenase"/>
    <property type="match status" value="1"/>
</dbReference>
<dbReference type="SUPFAM" id="SSF56784">
    <property type="entry name" value="HAD-like"/>
    <property type="match status" value="1"/>
</dbReference>
<feature type="binding site" evidence="15">
    <location>
        <position position="896"/>
    </location>
    <ligand>
        <name>ATP</name>
        <dbReference type="ChEBI" id="CHEBI:30616"/>
    </ligand>
</feature>
<feature type="binding site" evidence="15">
    <location>
        <position position="1094"/>
    </location>
    <ligand>
        <name>ATP</name>
        <dbReference type="ChEBI" id="CHEBI:30616"/>
    </ligand>
</feature>
<evidence type="ECO:0000256" key="17">
    <source>
        <dbReference type="RuleBase" id="RU362033"/>
    </source>
</evidence>
<dbReference type="EC" id="7.6.2.1" evidence="17"/>
<dbReference type="InterPro" id="IPR032631">
    <property type="entry name" value="P-type_ATPase_N"/>
</dbReference>
<dbReference type="Gene3D" id="3.40.1110.10">
    <property type="entry name" value="Calcium-transporting ATPase, cytoplasmic domain N"/>
    <property type="match status" value="1"/>
</dbReference>
<dbReference type="Proteomes" id="UP000439903">
    <property type="component" value="Unassembled WGS sequence"/>
</dbReference>
<evidence type="ECO:0000256" key="15">
    <source>
        <dbReference type="PIRSR" id="PIRSR606539-2"/>
    </source>
</evidence>
<dbReference type="InterPro" id="IPR036412">
    <property type="entry name" value="HAD-like_sf"/>
</dbReference>
<evidence type="ECO:0000256" key="9">
    <source>
        <dbReference type="ARBA" id="ARBA00022967"/>
    </source>
</evidence>
<feature type="binding site" evidence="15">
    <location>
        <position position="523"/>
    </location>
    <ligand>
        <name>ATP</name>
        <dbReference type="ChEBI" id="CHEBI:30616"/>
    </ligand>
</feature>
<feature type="binding site" evidence="15">
    <location>
        <position position="978"/>
    </location>
    <ligand>
        <name>ATP</name>
        <dbReference type="ChEBI" id="CHEBI:30616"/>
    </ligand>
</feature>
<dbReference type="PANTHER" id="PTHR24092:SF174">
    <property type="entry name" value="PHOSPHOLIPID-TRANSPORTING ATPASE DNF3-RELATED"/>
    <property type="match status" value="1"/>
</dbReference>
<proteinExistence type="inferred from homology"/>
<evidence type="ECO:0000256" key="3">
    <source>
        <dbReference type="ARBA" id="ARBA00008109"/>
    </source>
</evidence>
<dbReference type="PROSITE" id="PS00154">
    <property type="entry name" value="ATPASE_E1_E2"/>
    <property type="match status" value="1"/>
</dbReference>
<evidence type="ECO:0000256" key="12">
    <source>
        <dbReference type="ARBA" id="ARBA00034036"/>
    </source>
</evidence>
<evidence type="ECO:0000259" key="19">
    <source>
        <dbReference type="Pfam" id="PF16209"/>
    </source>
</evidence>
<dbReference type="GO" id="GO:0032456">
    <property type="term" value="P:endocytic recycling"/>
    <property type="evidence" value="ECO:0007669"/>
    <property type="project" value="TreeGrafter"/>
</dbReference>
<feature type="transmembrane region" description="Helical" evidence="17">
    <location>
        <begin position="1345"/>
        <end position="1363"/>
    </location>
</feature>
<feature type="binding site" evidence="15">
    <location>
        <position position="976"/>
    </location>
    <ligand>
        <name>ATP</name>
        <dbReference type="ChEBI" id="CHEBI:30616"/>
    </ligand>
</feature>
<dbReference type="InterPro" id="IPR023299">
    <property type="entry name" value="ATPase_P-typ_cyto_dom_N"/>
</dbReference>
<comment type="catalytic activity">
    <reaction evidence="12 17">
        <text>ATP + H2O + phospholipidSide 1 = ADP + phosphate + phospholipidSide 2.</text>
        <dbReference type="EC" id="7.6.2.1"/>
    </reaction>
</comment>
<feature type="binding site" evidence="15">
    <location>
        <position position="1063"/>
    </location>
    <ligand>
        <name>ATP</name>
        <dbReference type="ChEBI" id="CHEBI:30616"/>
    </ligand>
</feature>
<feature type="binding site" evidence="15">
    <location>
        <position position="977"/>
    </location>
    <ligand>
        <name>ATP</name>
        <dbReference type="ChEBI" id="CHEBI:30616"/>
    </ligand>
</feature>
<evidence type="ECO:0000256" key="7">
    <source>
        <dbReference type="ARBA" id="ARBA00022840"/>
    </source>
</evidence>
<accession>A0A8H3ZXU6</accession>
<dbReference type="Gene3D" id="2.70.150.10">
    <property type="entry name" value="Calcium-transporting ATPase, cytoplasmic transduction domain A"/>
    <property type="match status" value="1"/>
</dbReference>
<dbReference type="Pfam" id="PF16209">
    <property type="entry name" value="PhoLip_ATPase_N"/>
    <property type="match status" value="1"/>
</dbReference>
<dbReference type="SUPFAM" id="SSF81660">
    <property type="entry name" value="Metal cation-transporting ATPase, ATP-binding domain N"/>
    <property type="match status" value="1"/>
</dbReference>
<feature type="binding site" evidence="16">
    <location>
        <position position="1090"/>
    </location>
    <ligand>
        <name>Mg(2+)</name>
        <dbReference type="ChEBI" id="CHEBI:18420"/>
    </ligand>
</feature>
<keyword evidence="7 15" id="KW-0067">ATP-binding</keyword>
<dbReference type="FunFam" id="3.40.50.1000:FF:000172">
    <property type="entry name" value="Phospholipid-transporting ATPase"/>
    <property type="match status" value="1"/>
</dbReference>
<feature type="domain" description="P-type ATPase N-terminal" evidence="19">
    <location>
        <begin position="149"/>
        <end position="206"/>
    </location>
</feature>
<dbReference type="OrthoDB" id="377733at2759"/>
<dbReference type="GO" id="GO:0005886">
    <property type="term" value="C:plasma membrane"/>
    <property type="evidence" value="ECO:0007669"/>
    <property type="project" value="TreeGrafter"/>
</dbReference>
<feature type="binding site" evidence="15">
    <location>
        <position position="525"/>
    </location>
    <ligand>
        <name>ATP</name>
        <dbReference type="ChEBI" id="CHEBI:30616"/>
    </ligand>
</feature>
<feature type="transmembrane region" description="Helical" evidence="17">
    <location>
        <begin position="1268"/>
        <end position="1289"/>
    </location>
</feature>
<feature type="transmembrane region" description="Helical" evidence="17">
    <location>
        <begin position="456"/>
        <end position="475"/>
    </location>
</feature>